<evidence type="ECO:0000256" key="1">
    <source>
        <dbReference type="SAM" id="Phobius"/>
    </source>
</evidence>
<comment type="caution">
    <text evidence="2">The sequence shown here is derived from an EMBL/GenBank/DDBJ whole genome shotgun (WGS) entry which is preliminary data.</text>
</comment>
<dbReference type="EMBL" id="JAMZMK010006962">
    <property type="protein sequence ID" value="KAI7746479.1"/>
    <property type="molecule type" value="Genomic_DNA"/>
</dbReference>
<proteinExistence type="predicted"/>
<feature type="transmembrane region" description="Helical" evidence="1">
    <location>
        <begin position="78"/>
        <end position="105"/>
    </location>
</feature>
<evidence type="ECO:0000313" key="2">
    <source>
        <dbReference type="EMBL" id="KAI7746479.1"/>
    </source>
</evidence>
<keyword evidence="3" id="KW-1185">Reference proteome</keyword>
<feature type="non-terminal residue" evidence="2">
    <location>
        <position position="1"/>
    </location>
</feature>
<keyword evidence="1" id="KW-0812">Transmembrane</keyword>
<sequence>LSSNNFSLSKFKFISPNKICKTNLKPSQSQNCLLSHLLHGFQVRERRDEGQISSGDRLLHVEVSNCEETRCLAFIPEFVVFTIALEIIVAWLWSGGSSGLVVFGINKKLKMLVARKIEPLWRTWILCFRANLKRWILRELNLSISFSEFVQRVDSNDNKENLKELERYLYLHTPATKIIMKTIFSWKIHDIKIGQHWLLGNGVSSPSIS</sequence>
<dbReference type="AlphaFoldDB" id="A0AAD5CTB4"/>
<dbReference type="Proteomes" id="UP001206925">
    <property type="component" value="Unassembled WGS sequence"/>
</dbReference>
<keyword evidence="1" id="KW-1133">Transmembrane helix</keyword>
<keyword evidence="1" id="KW-0472">Membrane</keyword>
<evidence type="ECO:0000313" key="3">
    <source>
        <dbReference type="Proteomes" id="UP001206925"/>
    </source>
</evidence>
<name>A0AAD5CTB4_AMBAR</name>
<gene>
    <name evidence="2" type="ORF">M8C21_003295</name>
</gene>
<accession>A0AAD5CTB4</accession>
<reference evidence="2" key="1">
    <citation type="submission" date="2022-06" db="EMBL/GenBank/DDBJ databases">
        <title>Uncovering the hologenomic basis of an extraordinary plant invasion.</title>
        <authorList>
            <person name="Bieker V.C."/>
            <person name="Martin M.D."/>
            <person name="Gilbert T."/>
            <person name="Hodgins K."/>
            <person name="Battlay P."/>
            <person name="Petersen B."/>
            <person name="Wilson J."/>
        </authorList>
    </citation>
    <scope>NUCLEOTIDE SEQUENCE</scope>
    <source>
        <strain evidence="2">AA19_3_7</strain>
        <tissue evidence="2">Leaf</tissue>
    </source>
</reference>
<organism evidence="2 3">
    <name type="scientific">Ambrosia artemisiifolia</name>
    <name type="common">Common ragweed</name>
    <dbReference type="NCBI Taxonomy" id="4212"/>
    <lineage>
        <taxon>Eukaryota</taxon>
        <taxon>Viridiplantae</taxon>
        <taxon>Streptophyta</taxon>
        <taxon>Embryophyta</taxon>
        <taxon>Tracheophyta</taxon>
        <taxon>Spermatophyta</taxon>
        <taxon>Magnoliopsida</taxon>
        <taxon>eudicotyledons</taxon>
        <taxon>Gunneridae</taxon>
        <taxon>Pentapetalae</taxon>
        <taxon>asterids</taxon>
        <taxon>campanulids</taxon>
        <taxon>Asterales</taxon>
        <taxon>Asteraceae</taxon>
        <taxon>Asteroideae</taxon>
        <taxon>Heliantheae alliance</taxon>
        <taxon>Heliantheae</taxon>
        <taxon>Ambrosia</taxon>
    </lineage>
</organism>
<protein>
    <submittedName>
        <fullName evidence="2">Uncharacterized protein</fullName>
    </submittedName>
</protein>